<comment type="caution">
    <text evidence="2">The sequence shown here is derived from an EMBL/GenBank/DDBJ whole genome shotgun (WGS) entry which is preliminary data.</text>
</comment>
<protein>
    <recommendedName>
        <fullName evidence="1">NadR/Ttd14 AAA domain-containing protein</fullName>
    </recommendedName>
</protein>
<dbReference type="Gene3D" id="3.10.110.10">
    <property type="entry name" value="Ubiquitin Conjugating Enzyme"/>
    <property type="match status" value="1"/>
</dbReference>
<gene>
    <name evidence="2" type="ORF">E8E13_003531</name>
</gene>
<name>A0A9P4W7P3_CURKU</name>
<evidence type="ECO:0000313" key="3">
    <source>
        <dbReference type="Proteomes" id="UP000801428"/>
    </source>
</evidence>
<feature type="domain" description="NadR/Ttd14 AAA" evidence="1">
    <location>
        <begin position="400"/>
        <end position="583"/>
    </location>
</feature>
<sequence>MKAKTLKRVLEEVKAVNADFYNLRTVISEDAVENDFTNFYFVMLPNDGAMAHLSLVGTVGILESYPENPPIVKLYTPTKRYNVDVFRDALQGGQRSSMCFDVLRSESSGGSWKPEYTLSSLFASLMSAIVSFYVYQENGTSRPEYVSMERLASVKESAEQVLHQHKPHLPKTIPRIPLVRATRVPALPLFAPQTFIAGSPGVLTSEPIFLQTNLDTVHTFAVDLSSLYDDIIFSVVLSNSATDFLGRMPDTVLVRNGVTATAARKLAGQQIQWFYHGKPMNDGDMRLHVSVGRDQMTFAYYQDGEVEIILVDANRIYPQRVLALLFALLEKEVPYVQPDGKQLAINELSLEGFMGSDGVHLGEVNLQSAGEDEQTLSPYFTRLHCALTLIQLSLKIMRNIYVVGAQSTGKTTLVNALAAIFQHEAADHDRQPPSVIHEVVRKIIQREAQFSRKKVAATQESALRLQHRILAAQYDAEVTANEADTSLSTQTWYISDRSGLDPIVYARYLVGKQQAAEMLASPVWQELEGRIKAGLVILCEAGGWLEDDGLRLMPEGCKACLRVDAAFRDMLAARGIEYHVMSKHVLDVHQRADSVQRLFVGGQPAKQGFNEKSEENLLQPAAQGKQINENSRTPEVVQYWRHCANDYEQAQ</sequence>
<proteinExistence type="predicted"/>
<evidence type="ECO:0000313" key="2">
    <source>
        <dbReference type="EMBL" id="KAF2995093.1"/>
    </source>
</evidence>
<dbReference type="Proteomes" id="UP000801428">
    <property type="component" value="Unassembled WGS sequence"/>
</dbReference>
<dbReference type="InterPro" id="IPR038727">
    <property type="entry name" value="NadR/Ttd14_AAA_dom"/>
</dbReference>
<keyword evidence="3" id="KW-1185">Reference proteome</keyword>
<dbReference type="InterPro" id="IPR016135">
    <property type="entry name" value="UBQ-conjugating_enzyme/RWD"/>
</dbReference>
<accession>A0A9P4W7P3</accession>
<dbReference type="OrthoDB" id="6118920at2759"/>
<dbReference type="InterPro" id="IPR027417">
    <property type="entry name" value="P-loop_NTPase"/>
</dbReference>
<dbReference type="Gene3D" id="3.40.50.300">
    <property type="entry name" value="P-loop containing nucleotide triphosphate hydrolases"/>
    <property type="match status" value="1"/>
</dbReference>
<dbReference type="SUPFAM" id="SSF52540">
    <property type="entry name" value="P-loop containing nucleoside triphosphate hydrolases"/>
    <property type="match status" value="1"/>
</dbReference>
<reference evidence="2" key="1">
    <citation type="submission" date="2019-04" db="EMBL/GenBank/DDBJ databases">
        <title>Sequencing of skin fungus with MAO and IRED activity.</title>
        <authorList>
            <person name="Marsaioli A.J."/>
            <person name="Bonatto J.M.C."/>
            <person name="Reis Junior O."/>
        </authorList>
    </citation>
    <scope>NUCLEOTIDE SEQUENCE</scope>
    <source>
        <strain evidence="2">30M1</strain>
    </source>
</reference>
<dbReference type="Pfam" id="PF13521">
    <property type="entry name" value="AAA_28"/>
    <property type="match status" value="1"/>
</dbReference>
<evidence type="ECO:0000259" key="1">
    <source>
        <dbReference type="Pfam" id="PF13521"/>
    </source>
</evidence>
<dbReference type="EMBL" id="SWKU01000035">
    <property type="protein sequence ID" value="KAF2995093.1"/>
    <property type="molecule type" value="Genomic_DNA"/>
</dbReference>
<organism evidence="2 3">
    <name type="scientific">Curvularia kusanoi</name>
    <name type="common">Cochliobolus kusanoi</name>
    <dbReference type="NCBI Taxonomy" id="90978"/>
    <lineage>
        <taxon>Eukaryota</taxon>
        <taxon>Fungi</taxon>
        <taxon>Dikarya</taxon>
        <taxon>Ascomycota</taxon>
        <taxon>Pezizomycotina</taxon>
        <taxon>Dothideomycetes</taxon>
        <taxon>Pleosporomycetidae</taxon>
        <taxon>Pleosporales</taxon>
        <taxon>Pleosporineae</taxon>
        <taxon>Pleosporaceae</taxon>
        <taxon>Curvularia</taxon>
    </lineage>
</organism>
<dbReference type="SUPFAM" id="SSF54495">
    <property type="entry name" value="UBC-like"/>
    <property type="match status" value="1"/>
</dbReference>
<dbReference type="AlphaFoldDB" id="A0A9P4W7P3"/>